<sequence length="116" mass="13362">MSSIDACLAGIAKVNERILEQPEQERRKHIRERSVRVRVPDLDTVFDMRLTQDGLVDVTHRPDDTAAPRAQVVVTVDSDDLVDLAEERMDYARALFTRRVRVDASISDLLRMRKFI</sequence>
<keyword evidence="3" id="KW-1185">Reference proteome</keyword>
<protein>
    <submittedName>
        <fullName evidence="2">Putative lipid carrier protein YhbT</fullName>
    </submittedName>
</protein>
<proteinExistence type="predicted"/>
<dbReference type="InterPro" id="IPR003033">
    <property type="entry name" value="SCP2_sterol-bd_dom"/>
</dbReference>
<evidence type="ECO:0000259" key="1">
    <source>
        <dbReference type="Pfam" id="PF02036"/>
    </source>
</evidence>
<dbReference type="RefSeq" id="WP_179827954.1">
    <property type="nucleotide sequence ID" value="NZ_JACCFS010000001.1"/>
</dbReference>
<dbReference type="Gene3D" id="3.30.1050.10">
    <property type="entry name" value="SCP2 sterol-binding domain"/>
    <property type="match status" value="1"/>
</dbReference>
<comment type="caution">
    <text evidence="2">The sequence shown here is derived from an EMBL/GenBank/DDBJ whole genome shotgun (WGS) entry which is preliminary data.</text>
</comment>
<dbReference type="Pfam" id="PF02036">
    <property type="entry name" value="SCP2"/>
    <property type="match status" value="1"/>
</dbReference>
<reference evidence="2 3" key="1">
    <citation type="submission" date="2020-07" db="EMBL/GenBank/DDBJ databases">
        <title>Sequencing the genomes of 1000 actinobacteria strains.</title>
        <authorList>
            <person name="Klenk H.-P."/>
        </authorList>
    </citation>
    <scope>NUCLEOTIDE SEQUENCE [LARGE SCALE GENOMIC DNA]</scope>
    <source>
        <strain evidence="2 3">DSM 44442</strain>
    </source>
</reference>
<dbReference type="Proteomes" id="UP000572051">
    <property type="component" value="Unassembled WGS sequence"/>
</dbReference>
<dbReference type="AlphaFoldDB" id="A0A7Z0ES93"/>
<accession>A0A7Z0ES93</accession>
<evidence type="ECO:0000313" key="3">
    <source>
        <dbReference type="Proteomes" id="UP000572051"/>
    </source>
</evidence>
<dbReference type="EMBL" id="JACCFS010000001">
    <property type="protein sequence ID" value="NYJ37327.1"/>
    <property type="molecule type" value="Genomic_DNA"/>
</dbReference>
<organism evidence="2 3">
    <name type="scientific">Nocardiopsis aegyptia</name>
    <dbReference type="NCBI Taxonomy" id="220378"/>
    <lineage>
        <taxon>Bacteria</taxon>
        <taxon>Bacillati</taxon>
        <taxon>Actinomycetota</taxon>
        <taxon>Actinomycetes</taxon>
        <taxon>Streptosporangiales</taxon>
        <taxon>Nocardiopsidaceae</taxon>
        <taxon>Nocardiopsis</taxon>
    </lineage>
</organism>
<dbReference type="SUPFAM" id="SSF55718">
    <property type="entry name" value="SCP-like"/>
    <property type="match status" value="1"/>
</dbReference>
<evidence type="ECO:0000313" key="2">
    <source>
        <dbReference type="EMBL" id="NYJ37327.1"/>
    </source>
</evidence>
<dbReference type="InterPro" id="IPR036527">
    <property type="entry name" value="SCP2_sterol-bd_dom_sf"/>
</dbReference>
<feature type="domain" description="SCP2" evidence="1">
    <location>
        <begin position="18"/>
        <end position="106"/>
    </location>
</feature>
<gene>
    <name evidence="2" type="ORF">HNR10_005208</name>
</gene>
<name>A0A7Z0ES93_9ACTN</name>